<feature type="region of interest" description="FAD-dependent cmnm(5)s(2)U34 oxidoreductase" evidence="10">
    <location>
        <begin position="266"/>
        <end position="682"/>
    </location>
</feature>
<keyword evidence="5 10" id="KW-0949">S-adenosyl-L-methionine</keyword>
<evidence type="ECO:0000256" key="4">
    <source>
        <dbReference type="ARBA" id="ARBA00022679"/>
    </source>
</evidence>
<dbReference type="Proteomes" id="UP001161389">
    <property type="component" value="Unassembled WGS sequence"/>
</dbReference>
<dbReference type="RefSeq" id="WP_284380113.1">
    <property type="nucleotide sequence ID" value="NZ_BSNM01000009.1"/>
</dbReference>
<evidence type="ECO:0000256" key="3">
    <source>
        <dbReference type="ARBA" id="ARBA00022630"/>
    </source>
</evidence>
<evidence type="ECO:0000313" key="14">
    <source>
        <dbReference type="Proteomes" id="UP001161389"/>
    </source>
</evidence>
<dbReference type="InterPro" id="IPR008471">
    <property type="entry name" value="MnmC-like_methylTransf"/>
</dbReference>
<dbReference type="Gene3D" id="3.30.9.10">
    <property type="entry name" value="D-Amino Acid Oxidase, subunit A, domain 2"/>
    <property type="match status" value="1"/>
</dbReference>
<comment type="cofactor">
    <cofactor evidence="10">
        <name>FAD</name>
        <dbReference type="ChEBI" id="CHEBI:57692"/>
    </cofactor>
</comment>
<dbReference type="NCBIfam" id="NF002481">
    <property type="entry name" value="PRK01747.1-2"/>
    <property type="match status" value="1"/>
</dbReference>
<dbReference type="NCBIfam" id="TIGR03197">
    <property type="entry name" value="MnmC_Cterm"/>
    <property type="match status" value="1"/>
</dbReference>
<protein>
    <recommendedName>
        <fullName evidence="10">tRNA 5-methylaminomethyl-2-thiouridine biosynthesis bifunctional protein MnmC</fullName>
        <shortName evidence="10">tRNA mnm(5)s(2)U biosynthesis bifunctional protein</shortName>
    </recommendedName>
    <domain>
        <recommendedName>
            <fullName evidence="10">tRNA (mnm(5)s(2)U34)-methyltransferase</fullName>
            <ecNumber evidence="10">2.1.1.61</ecNumber>
        </recommendedName>
    </domain>
    <domain>
        <recommendedName>
            <fullName evidence="10">FAD-dependent cmnm(5)s(2)U34 oxidoreductase</fullName>
            <ecNumber evidence="10">1.5.-.-</ecNumber>
        </recommendedName>
    </domain>
</protein>
<dbReference type="EC" id="1.5.-.-" evidence="10"/>
<dbReference type="HAMAP" id="MF_01102">
    <property type="entry name" value="MnmC"/>
    <property type="match status" value="1"/>
</dbReference>
<keyword evidence="2 10" id="KW-0489">Methyltransferase</keyword>
<organism evidence="13 14">
    <name type="scientific">Litoribrevibacter albus</name>
    <dbReference type="NCBI Taxonomy" id="1473156"/>
    <lineage>
        <taxon>Bacteria</taxon>
        <taxon>Pseudomonadati</taxon>
        <taxon>Pseudomonadota</taxon>
        <taxon>Gammaproteobacteria</taxon>
        <taxon>Oceanospirillales</taxon>
        <taxon>Oceanospirillaceae</taxon>
        <taxon>Litoribrevibacter</taxon>
    </lineage>
</organism>
<dbReference type="GO" id="GO:0004808">
    <property type="term" value="F:tRNA (5-methylaminomethyl-2-thiouridylate)(34)-methyltransferase activity"/>
    <property type="evidence" value="ECO:0007669"/>
    <property type="project" value="UniProtKB-EC"/>
</dbReference>
<dbReference type="GO" id="GO:0002097">
    <property type="term" value="P:tRNA wobble base modification"/>
    <property type="evidence" value="ECO:0007669"/>
    <property type="project" value="UniProtKB-UniRule"/>
</dbReference>
<evidence type="ECO:0000256" key="6">
    <source>
        <dbReference type="ARBA" id="ARBA00022694"/>
    </source>
</evidence>
<keyword evidence="7 10" id="KW-0274">FAD</keyword>
<dbReference type="GO" id="GO:0032259">
    <property type="term" value="P:methylation"/>
    <property type="evidence" value="ECO:0007669"/>
    <property type="project" value="UniProtKB-KW"/>
</dbReference>
<comment type="function">
    <text evidence="10">Catalyzes the last two steps in the biosynthesis of 5-methylaminomethyl-2-thiouridine (mnm(5)s(2)U) at the wobble position (U34) in tRNA. Catalyzes the FAD-dependent demodification of cmnm(5)s(2)U34 to nm(5)s(2)U34, followed by the transfer of a methyl group from S-adenosyl-L-methionine to nm(5)s(2)U34, to form mnm(5)s(2)U34.</text>
</comment>
<comment type="subcellular location">
    <subcellularLocation>
        <location evidence="10">Cytoplasm</location>
    </subcellularLocation>
</comment>
<reference evidence="13" key="2">
    <citation type="submission" date="2023-01" db="EMBL/GenBank/DDBJ databases">
        <title>Draft genome sequence of Litoribrevibacter albus strain NBRC 110071.</title>
        <authorList>
            <person name="Sun Q."/>
            <person name="Mori K."/>
        </authorList>
    </citation>
    <scope>NUCLEOTIDE SEQUENCE</scope>
    <source>
        <strain evidence="13">NBRC 110071</strain>
    </source>
</reference>
<feature type="region of interest" description="tRNA (mnm(5)s(2)U34)-methyltransferase" evidence="10">
    <location>
        <begin position="1"/>
        <end position="235"/>
    </location>
</feature>
<dbReference type="EMBL" id="BSNM01000009">
    <property type="protein sequence ID" value="GLQ30782.1"/>
    <property type="molecule type" value="Genomic_DNA"/>
</dbReference>
<dbReference type="InterPro" id="IPR017610">
    <property type="entry name" value="tRNA_S-uridine_synth_MnmC_C"/>
</dbReference>
<keyword evidence="14" id="KW-1185">Reference proteome</keyword>
<comment type="similarity">
    <text evidence="10">In the C-terminal section; belongs to the DAO family.</text>
</comment>
<dbReference type="NCBIfam" id="NF033855">
    <property type="entry name" value="tRNA_MNMC2"/>
    <property type="match status" value="1"/>
</dbReference>
<evidence type="ECO:0000256" key="5">
    <source>
        <dbReference type="ARBA" id="ARBA00022691"/>
    </source>
</evidence>
<evidence type="ECO:0000256" key="2">
    <source>
        <dbReference type="ARBA" id="ARBA00022603"/>
    </source>
</evidence>
<evidence type="ECO:0000259" key="11">
    <source>
        <dbReference type="Pfam" id="PF01266"/>
    </source>
</evidence>
<comment type="caution">
    <text evidence="13">The sequence shown here is derived from an EMBL/GenBank/DDBJ whole genome shotgun (WGS) entry which is preliminary data.</text>
</comment>
<keyword evidence="9 10" id="KW-0511">Multifunctional enzyme</keyword>
<evidence type="ECO:0000313" key="13">
    <source>
        <dbReference type="EMBL" id="GLQ30782.1"/>
    </source>
</evidence>
<dbReference type="Gene3D" id="3.50.50.60">
    <property type="entry name" value="FAD/NAD(P)-binding domain"/>
    <property type="match status" value="1"/>
</dbReference>
<keyword evidence="6 10" id="KW-0819">tRNA processing</keyword>
<dbReference type="GO" id="GO:0005737">
    <property type="term" value="C:cytoplasm"/>
    <property type="evidence" value="ECO:0007669"/>
    <property type="project" value="UniProtKB-SubCell"/>
</dbReference>
<dbReference type="SUPFAM" id="SSF51905">
    <property type="entry name" value="FAD/NAD(P)-binding domain"/>
    <property type="match status" value="1"/>
</dbReference>
<evidence type="ECO:0000256" key="1">
    <source>
        <dbReference type="ARBA" id="ARBA00022490"/>
    </source>
</evidence>
<evidence type="ECO:0000256" key="10">
    <source>
        <dbReference type="HAMAP-Rule" id="MF_01102"/>
    </source>
</evidence>
<comment type="catalytic activity">
    <reaction evidence="10">
        <text>5-aminomethyl-2-thiouridine(34) in tRNA + S-adenosyl-L-methionine = 5-methylaminomethyl-2-thiouridine(34) in tRNA + S-adenosyl-L-homocysteine + H(+)</text>
        <dbReference type="Rhea" id="RHEA:19569"/>
        <dbReference type="Rhea" id="RHEA-COMP:10195"/>
        <dbReference type="Rhea" id="RHEA-COMP:10197"/>
        <dbReference type="ChEBI" id="CHEBI:15378"/>
        <dbReference type="ChEBI" id="CHEBI:57856"/>
        <dbReference type="ChEBI" id="CHEBI:59789"/>
        <dbReference type="ChEBI" id="CHEBI:74454"/>
        <dbReference type="ChEBI" id="CHEBI:74455"/>
        <dbReference type="EC" id="2.1.1.61"/>
    </reaction>
</comment>
<accession>A0AA37S9Y1</accession>
<dbReference type="PANTHER" id="PTHR13847">
    <property type="entry name" value="SARCOSINE DEHYDROGENASE-RELATED"/>
    <property type="match status" value="1"/>
</dbReference>
<dbReference type="GO" id="GO:0016645">
    <property type="term" value="F:oxidoreductase activity, acting on the CH-NH group of donors"/>
    <property type="evidence" value="ECO:0007669"/>
    <property type="project" value="InterPro"/>
</dbReference>
<sequence length="682" mass="75949">MKHADLIWDETGTPCSSQFDDVYFSKVGGLDETRHVFLAHNQLPERFQALSKQDERKTFVVAETGFGTGLNFLACCQLWDEHMANSNHELVFVSTEMYPLTHEDLQKALSVWPELEKWSTPLMNSYPKVCTGLQTLRISGKIRLILAFGDAAESFSKLNASIDAWFLDGFAPSKNPEMWSDRLFQQIQRLSHQKTSFATFTAARVVKDLLTNHGFEFKKAKGFGRKRDMIHGHFVQANAPHNSNANTEVWYQTPILSHPNKTAIVVGAGLAGAHTANGLANRGWQVTVLEQGECVASGASGNYQGVLYTKPSVQETKEDSFYLASFQYAVQHYQAHFSESEIWQQAGLIQLAQSEKEALKLTRVNEKYLGTSFNQKLSPEQATQKAGVDLNTNFDALFYPDSGWVNPAEACRALLNHSNIQVICNTKASSVERTNSIWNVTLETASFSNESSKDARSSEDTISSKNKVLSADIVVLCSAWEANQFEQMKHLPLTPIRGQVSQVDLATTSAEAPNTVICADSYVTPSDNNKLNFGATFDLKDSDASYRNEDIKTNVSKLQSISTEFKVLDELNEEQITGRASVRCITSDRLPVVGMINDHDAMLDQYQQLAKDRKWPYQEPGSYHPGLYANLGHGSKGLTTIPLCSELLCAMVENDPLLLHQELIDSLNPTRFTINGLIKGKF</sequence>
<dbReference type="InterPro" id="IPR006076">
    <property type="entry name" value="FAD-dep_OxRdtase"/>
</dbReference>
<reference evidence="13" key="1">
    <citation type="journal article" date="2014" name="Int. J. Syst. Evol. Microbiol.">
        <title>Complete genome sequence of Corynebacterium casei LMG S-19264T (=DSM 44701T), isolated from a smear-ripened cheese.</title>
        <authorList>
            <consortium name="US DOE Joint Genome Institute (JGI-PGF)"/>
            <person name="Walter F."/>
            <person name="Albersmeier A."/>
            <person name="Kalinowski J."/>
            <person name="Ruckert C."/>
        </authorList>
    </citation>
    <scope>NUCLEOTIDE SEQUENCE</scope>
    <source>
        <strain evidence="13">NBRC 110071</strain>
    </source>
</reference>
<dbReference type="InterPro" id="IPR023032">
    <property type="entry name" value="tRNA_MAMT_biosynth_bifunc_MnmC"/>
</dbReference>
<name>A0AA37S9Y1_9GAMM</name>
<dbReference type="InterPro" id="IPR029063">
    <property type="entry name" value="SAM-dependent_MTases_sf"/>
</dbReference>
<keyword evidence="4 10" id="KW-0808">Transferase</keyword>
<feature type="domain" description="FAD dependent oxidoreductase" evidence="11">
    <location>
        <begin position="264"/>
        <end position="650"/>
    </location>
</feature>
<keyword evidence="1 10" id="KW-0963">Cytoplasm</keyword>
<dbReference type="AlphaFoldDB" id="A0AA37S9Y1"/>
<dbReference type="Pfam" id="PF05430">
    <property type="entry name" value="Methyltransf_30"/>
    <property type="match status" value="1"/>
</dbReference>
<evidence type="ECO:0000256" key="9">
    <source>
        <dbReference type="ARBA" id="ARBA00023268"/>
    </source>
</evidence>
<keyword evidence="3 10" id="KW-0285">Flavoprotein</keyword>
<dbReference type="EC" id="2.1.1.61" evidence="10"/>
<feature type="domain" description="MnmC-like methyltransferase" evidence="12">
    <location>
        <begin position="113"/>
        <end position="232"/>
    </location>
</feature>
<gene>
    <name evidence="10 13" type="primary">mnmC</name>
    <name evidence="13" type="ORF">GCM10007876_12610</name>
</gene>
<proteinExistence type="inferred from homology"/>
<dbReference type="Pfam" id="PF01266">
    <property type="entry name" value="DAO"/>
    <property type="match status" value="1"/>
</dbReference>
<comment type="similarity">
    <text evidence="10">In the N-terminal section; belongs to the methyltransferase superfamily. tRNA (mnm(5)s(2)U34)-methyltransferase family.</text>
</comment>
<evidence type="ECO:0000259" key="12">
    <source>
        <dbReference type="Pfam" id="PF05430"/>
    </source>
</evidence>
<dbReference type="GO" id="GO:0050660">
    <property type="term" value="F:flavin adenine dinucleotide binding"/>
    <property type="evidence" value="ECO:0007669"/>
    <property type="project" value="UniProtKB-UniRule"/>
</dbReference>
<evidence type="ECO:0000256" key="8">
    <source>
        <dbReference type="ARBA" id="ARBA00023002"/>
    </source>
</evidence>
<keyword evidence="8 10" id="KW-0560">Oxidoreductase</keyword>
<dbReference type="PANTHER" id="PTHR13847:SF283">
    <property type="entry name" value="TRNA 5-METHYLAMINOMETHYL-2-THIOURIDINE BIOSYNTHESIS BIFUNCTIONAL PROTEIN MNMC"/>
    <property type="match status" value="1"/>
</dbReference>
<dbReference type="InterPro" id="IPR047785">
    <property type="entry name" value="tRNA_MNMC2"/>
</dbReference>
<dbReference type="Gene3D" id="3.40.50.150">
    <property type="entry name" value="Vaccinia Virus protein VP39"/>
    <property type="match status" value="1"/>
</dbReference>
<evidence type="ECO:0000256" key="7">
    <source>
        <dbReference type="ARBA" id="ARBA00022827"/>
    </source>
</evidence>
<dbReference type="InterPro" id="IPR036188">
    <property type="entry name" value="FAD/NAD-bd_sf"/>
</dbReference>